<feature type="non-terminal residue" evidence="1">
    <location>
        <position position="47"/>
    </location>
</feature>
<dbReference type="EMBL" id="CAJOBJ010156075">
    <property type="protein sequence ID" value="CAF4827302.1"/>
    <property type="molecule type" value="Genomic_DNA"/>
</dbReference>
<proteinExistence type="predicted"/>
<comment type="caution">
    <text evidence="1">The sequence shown here is derived from an EMBL/GenBank/DDBJ whole genome shotgun (WGS) entry which is preliminary data.</text>
</comment>
<organism evidence="1 2">
    <name type="scientific">Rotaria magnacalcarata</name>
    <dbReference type="NCBI Taxonomy" id="392030"/>
    <lineage>
        <taxon>Eukaryota</taxon>
        <taxon>Metazoa</taxon>
        <taxon>Spiralia</taxon>
        <taxon>Gnathifera</taxon>
        <taxon>Rotifera</taxon>
        <taxon>Eurotatoria</taxon>
        <taxon>Bdelloidea</taxon>
        <taxon>Philodinida</taxon>
        <taxon>Philodinidae</taxon>
        <taxon>Rotaria</taxon>
    </lineage>
</organism>
<evidence type="ECO:0000313" key="1">
    <source>
        <dbReference type="EMBL" id="CAF4827302.1"/>
    </source>
</evidence>
<evidence type="ECO:0000313" key="2">
    <source>
        <dbReference type="Proteomes" id="UP000681720"/>
    </source>
</evidence>
<protein>
    <submittedName>
        <fullName evidence="1">Uncharacterized protein</fullName>
    </submittedName>
</protein>
<sequence>MMDWIVVPENPTMFGFFQFVYLTNRSTSEFQASPAPDFICFDAQRCR</sequence>
<reference evidence="1" key="1">
    <citation type="submission" date="2021-02" db="EMBL/GenBank/DDBJ databases">
        <authorList>
            <person name="Nowell W R."/>
        </authorList>
    </citation>
    <scope>NUCLEOTIDE SEQUENCE</scope>
</reference>
<gene>
    <name evidence="1" type="ORF">GIL414_LOCUS48283</name>
</gene>
<accession>A0A8S3BQQ2</accession>
<dbReference type="AlphaFoldDB" id="A0A8S3BQQ2"/>
<name>A0A8S3BQQ2_9BILA</name>
<dbReference type="Proteomes" id="UP000681720">
    <property type="component" value="Unassembled WGS sequence"/>
</dbReference>